<evidence type="ECO:0000256" key="2">
    <source>
        <dbReference type="ARBA" id="ARBA00022679"/>
    </source>
</evidence>
<dbReference type="OrthoDB" id="9804590at2"/>
<evidence type="ECO:0000313" key="7">
    <source>
        <dbReference type="EMBL" id="EDM28557.1"/>
    </source>
</evidence>
<proteinExistence type="inferred from homology"/>
<gene>
    <name evidence="7" type="ORF">LNTAR_11591</name>
</gene>
<organism evidence="7 8">
    <name type="scientific">Lentisphaera araneosa HTCC2155</name>
    <dbReference type="NCBI Taxonomy" id="313628"/>
    <lineage>
        <taxon>Bacteria</taxon>
        <taxon>Pseudomonadati</taxon>
        <taxon>Lentisphaerota</taxon>
        <taxon>Lentisphaeria</taxon>
        <taxon>Lentisphaerales</taxon>
        <taxon>Lentisphaeraceae</taxon>
        <taxon>Lentisphaera</taxon>
    </lineage>
</organism>
<dbReference type="PROSITE" id="PS01231">
    <property type="entry name" value="TRMA_2"/>
    <property type="match status" value="1"/>
</dbReference>
<dbReference type="InterPro" id="IPR030391">
    <property type="entry name" value="MeTrfase_TrmA_CS"/>
</dbReference>
<dbReference type="Gene3D" id="2.40.50.140">
    <property type="entry name" value="Nucleic acid-binding proteins"/>
    <property type="match status" value="1"/>
</dbReference>
<dbReference type="GO" id="GO:0009451">
    <property type="term" value="P:RNA modification"/>
    <property type="evidence" value="ECO:0007669"/>
    <property type="project" value="UniProtKB-ARBA"/>
</dbReference>
<dbReference type="InterPro" id="IPR010280">
    <property type="entry name" value="U5_MeTrfase_fam"/>
</dbReference>
<keyword evidence="1 4" id="KW-0489">Methyltransferase</keyword>
<dbReference type="InterPro" id="IPR029063">
    <property type="entry name" value="SAM-dependent_MTases_sf"/>
</dbReference>
<feature type="active site" evidence="5">
    <location>
        <position position="358"/>
    </location>
</feature>
<dbReference type="RefSeq" id="WP_007277992.1">
    <property type="nucleotide sequence ID" value="NZ_ABCK01000005.1"/>
</dbReference>
<dbReference type="Gene3D" id="2.40.50.1070">
    <property type="match status" value="1"/>
</dbReference>
<sequence length="403" mass="45122">MEREEILVIDNIAYGGDGAGRLDDGRVCFVPFSVPGEKVKVSIVKDNKNFCRGEILELVEASENRVEAPCQYFGECGGCAYQHIDYDEQVKIKEAQFRQVLKRIGGLNIDEDDVEVVSSTNKWNYRNRISLNARRTETDEVIYGFIARDNRSLVRIKECLLAQAPVNELVPDLNKTKWGHKNRQRDRPLRATIRHASSNKETVAFYGKAPVGLPWRREVYNDREFVMPAGSFSQVNRDVAEALQRMCAEIISSLEACTFVIDAFCGSGFLSMGLRDVKVVGLEIDAKGVEAANFNAQDQGLTTHKYVAGDVNKLLRQRLGKLAPETTLILDPPRAGVGPGTIKAISKRSPKWILYVSCDPGTLGRDLKEILPLGYKHKKLAMLDMFPQTSHFESLILLELDNA</sequence>
<comment type="caution">
    <text evidence="7">The sequence shown here is derived from an EMBL/GenBank/DDBJ whole genome shotgun (WGS) entry which is preliminary data.</text>
</comment>
<dbReference type="GO" id="GO:0008757">
    <property type="term" value="F:S-adenosylmethionine-dependent methyltransferase activity"/>
    <property type="evidence" value="ECO:0007669"/>
    <property type="project" value="UniProtKB-ARBA"/>
</dbReference>
<name>A6DJC1_9BACT</name>
<dbReference type="InterPro" id="IPR002792">
    <property type="entry name" value="TRAM_dom"/>
</dbReference>
<evidence type="ECO:0000256" key="1">
    <source>
        <dbReference type="ARBA" id="ARBA00022603"/>
    </source>
</evidence>
<dbReference type="Proteomes" id="UP000004947">
    <property type="component" value="Unassembled WGS sequence"/>
</dbReference>
<dbReference type="GO" id="GO:0006396">
    <property type="term" value="P:RNA processing"/>
    <property type="evidence" value="ECO:0007669"/>
    <property type="project" value="InterPro"/>
</dbReference>
<evidence type="ECO:0000313" key="8">
    <source>
        <dbReference type="Proteomes" id="UP000004947"/>
    </source>
</evidence>
<feature type="binding site" evidence="4">
    <location>
        <position position="234"/>
    </location>
    <ligand>
        <name>S-adenosyl-L-methionine</name>
        <dbReference type="ChEBI" id="CHEBI:59789"/>
    </ligand>
</feature>
<evidence type="ECO:0000256" key="4">
    <source>
        <dbReference type="PROSITE-ProRule" id="PRU01024"/>
    </source>
</evidence>
<dbReference type="SUPFAM" id="SSF50249">
    <property type="entry name" value="Nucleic acid-binding proteins"/>
    <property type="match status" value="1"/>
</dbReference>
<keyword evidence="3 4" id="KW-0949">S-adenosyl-L-methionine</keyword>
<feature type="binding site" evidence="4">
    <location>
        <position position="264"/>
    </location>
    <ligand>
        <name>S-adenosyl-L-methionine</name>
        <dbReference type="ChEBI" id="CHEBI:59789"/>
    </ligand>
</feature>
<evidence type="ECO:0000259" key="6">
    <source>
        <dbReference type="PROSITE" id="PS50926"/>
    </source>
</evidence>
<evidence type="ECO:0000256" key="5">
    <source>
        <dbReference type="PROSITE-ProRule" id="PRU10015"/>
    </source>
</evidence>
<feature type="binding site" evidence="4">
    <location>
        <position position="283"/>
    </location>
    <ligand>
        <name>S-adenosyl-L-methionine</name>
        <dbReference type="ChEBI" id="CHEBI:59789"/>
    </ligand>
</feature>
<feature type="domain" description="TRAM" evidence="6">
    <location>
        <begin position="1"/>
        <end position="57"/>
    </location>
</feature>
<dbReference type="GO" id="GO:0032259">
    <property type="term" value="P:methylation"/>
    <property type="evidence" value="ECO:0007669"/>
    <property type="project" value="UniProtKB-KW"/>
</dbReference>
<dbReference type="STRING" id="313628.LNTAR_11591"/>
<keyword evidence="8" id="KW-1185">Reference proteome</keyword>
<dbReference type="PROSITE" id="PS50926">
    <property type="entry name" value="TRAM"/>
    <property type="match status" value="1"/>
</dbReference>
<evidence type="ECO:0000256" key="3">
    <source>
        <dbReference type="ARBA" id="ARBA00022691"/>
    </source>
</evidence>
<dbReference type="InterPro" id="IPR030390">
    <property type="entry name" value="MeTrfase_TrmA_AS"/>
</dbReference>
<comment type="similarity">
    <text evidence="4">Belongs to the class I-like SAM-binding methyltransferase superfamily. RNA M5U methyltransferase family.</text>
</comment>
<accession>A6DJC1</accession>
<dbReference type="GO" id="GO:0008173">
    <property type="term" value="F:RNA methyltransferase activity"/>
    <property type="evidence" value="ECO:0007669"/>
    <property type="project" value="InterPro"/>
</dbReference>
<feature type="active site" description="Nucleophile" evidence="4">
    <location>
        <position position="358"/>
    </location>
</feature>
<dbReference type="PROSITE" id="PS01230">
    <property type="entry name" value="TRMA_1"/>
    <property type="match status" value="1"/>
</dbReference>
<dbReference type="SUPFAM" id="SSF53335">
    <property type="entry name" value="S-adenosyl-L-methionine-dependent methyltransferases"/>
    <property type="match status" value="1"/>
</dbReference>
<dbReference type="InterPro" id="IPR012340">
    <property type="entry name" value="NA-bd_OB-fold"/>
</dbReference>
<dbReference type="Pfam" id="PF01938">
    <property type="entry name" value="TRAM"/>
    <property type="match status" value="1"/>
</dbReference>
<dbReference type="PANTHER" id="PTHR11061">
    <property type="entry name" value="RNA M5U METHYLTRANSFERASE"/>
    <property type="match status" value="1"/>
</dbReference>
<reference evidence="7 8" key="1">
    <citation type="journal article" date="2010" name="J. Bacteriol.">
        <title>Genome sequence of Lentisphaera araneosa HTCC2155T, the type species of the order Lentisphaerales in the phylum Lentisphaerae.</title>
        <authorList>
            <person name="Thrash J.C."/>
            <person name="Cho J.C."/>
            <person name="Vergin K.L."/>
            <person name="Morris R.M."/>
            <person name="Giovannoni S.J."/>
        </authorList>
    </citation>
    <scope>NUCLEOTIDE SEQUENCE [LARGE SCALE GENOMIC DNA]</scope>
    <source>
        <strain evidence="7 8">HTCC2155</strain>
    </source>
</reference>
<dbReference type="Gene3D" id="3.40.50.150">
    <property type="entry name" value="Vaccinia Virus protein VP39"/>
    <property type="match status" value="2"/>
</dbReference>
<feature type="binding site" evidence="4">
    <location>
        <position position="331"/>
    </location>
    <ligand>
        <name>S-adenosyl-L-methionine</name>
        <dbReference type="ChEBI" id="CHEBI:59789"/>
    </ligand>
</feature>
<keyword evidence="2 4" id="KW-0808">Transferase</keyword>
<dbReference type="AlphaFoldDB" id="A6DJC1"/>
<dbReference type="EMBL" id="ABCK01000005">
    <property type="protein sequence ID" value="EDM28557.1"/>
    <property type="molecule type" value="Genomic_DNA"/>
</dbReference>
<protein>
    <submittedName>
        <fullName evidence="7">tRNA (Uracil-5-)-methyltransferase</fullName>
    </submittedName>
</protein>
<dbReference type="Pfam" id="PF05958">
    <property type="entry name" value="tRNA_U5-meth_tr"/>
    <property type="match status" value="1"/>
</dbReference>
<dbReference type="PROSITE" id="PS51687">
    <property type="entry name" value="SAM_MT_RNA_M5U"/>
    <property type="match status" value="1"/>
</dbReference>
<dbReference type="PANTHER" id="PTHR11061:SF30">
    <property type="entry name" value="TRNA (URACIL(54)-C(5))-METHYLTRANSFERASE"/>
    <property type="match status" value="1"/>
</dbReference>
<dbReference type="eggNOG" id="COG2265">
    <property type="taxonomic scope" value="Bacteria"/>
</dbReference>